<dbReference type="KEGG" id="sid:M164_1042"/>
<reference evidence="3 4" key="1">
    <citation type="journal article" date="2009" name="Proc. Natl. Acad. Sci. U.S.A.">
        <title>Biogeography of the Sulfolobus islandicus pan-genome.</title>
        <authorList>
            <person name="Reno M.L."/>
            <person name="Held N.L."/>
            <person name="Fields C.J."/>
            <person name="Burke P.V."/>
            <person name="Whitaker R.J."/>
        </authorList>
    </citation>
    <scope>NUCLEOTIDE SEQUENCE [LARGE SCALE GENOMIC DNA]</scope>
    <source>
        <strain evidence="4">M.16.4 / Kamchatka #3</strain>
    </source>
</reference>
<gene>
    <name evidence="3" type="ordered locus">M164_1042</name>
</gene>
<dbReference type="Pfam" id="PF07282">
    <property type="entry name" value="Cas12f1-like_TNB"/>
    <property type="match status" value="1"/>
</dbReference>
<dbReference type="EMBL" id="CP001402">
    <property type="protein sequence ID" value="ACR41646.1"/>
    <property type="molecule type" value="Genomic_DNA"/>
</dbReference>
<dbReference type="InterPro" id="IPR010095">
    <property type="entry name" value="Cas12f1-like_TNB"/>
</dbReference>
<dbReference type="NCBIfam" id="NF040570">
    <property type="entry name" value="guided_TnpB"/>
    <property type="match status" value="1"/>
</dbReference>
<dbReference type="AlphaFoldDB" id="C4KGD2"/>
<evidence type="ECO:0000259" key="2">
    <source>
        <dbReference type="Pfam" id="PF07282"/>
    </source>
</evidence>
<dbReference type="GO" id="GO:0003677">
    <property type="term" value="F:DNA binding"/>
    <property type="evidence" value="ECO:0007669"/>
    <property type="project" value="UniProtKB-KW"/>
</dbReference>
<protein>
    <submittedName>
        <fullName evidence="3">Transposase, IS605 OrfB family</fullName>
    </submittedName>
</protein>
<sequence length="402" mass="47704">MDSPLIFKYFFFEILLMARRGNKAIRATVSMKIALSEPLLVLVNNYVKAIRFTLFWLKENVKNPEEKGVLGKVHEELYTKLREEYNLPSKVAEDCYRDALSIYKGWCNNPRRGRFPRVYKPTVWLTPKASYNVDFEKMTVRIAGVGELSILGYPRNLKEYSSWRMREARLVVKDGKAFLKVVFERPLGKVEAKSSVAIDINMSEIVVGRDETHYVRIPTRLHEVHHWKSLAENLQKKYPKRWRENKMILNRVRSFHQKARRVMEDFARKVGKWVVEIAEDFGANVIKLENLKNLVKNVDKFPKEFRDKLYLMQYRRLQYWIEWQARKHGMVVKYVNASYSSVSCPKCGKRMEEKGYRWFKCACGYENDRDVIAIVNLNRRGSLTLSTAHQMRDVNPNRWWER</sequence>
<name>C4KGD2_SACI6</name>
<evidence type="ECO:0000313" key="3">
    <source>
        <dbReference type="EMBL" id="ACR41646.1"/>
    </source>
</evidence>
<dbReference type="NCBIfam" id="TIGR01766">
    <property type="entry name" value="IS200/IS605 family accessory protein TnpB-like domain"/>
    <property type="match status" value="1"/>
</dbReference>
<keyword evidence="1" id="KW-0238">DNA-binding</keyword>
<feature type="domain" description="Cas12f1-like TNB" evidence="2">
    <location>
        <begin position="314"/>
        <end position="377"/>
    </location>
</feature>
<accession>C4KGD2</accession>
<dbReference type="Proteomes" id="UP000001479">
    <property type="component" value="Chromosome"/>
</dbReference>
<dbReference type="PANTHER" id="PTHR30405">
    <property type="entry name" value="TRANSPOSASE"/>
    <property type="match status" value="1"/>
</dbReference>
<dbReference type="HOGENOM" id="CLU_726877_0_0_2"/>
<proteinExistence type="predicted"/>
<dbReference type="InterPro" id="IPR051399">
    <property type="entry name" value="RNA-guided_DNA_endo/Transpos"/>
</dbReference>
<evidence type="ECO:0000313" key="4">
    <source>
        <dbReference type="Proteomes" id="UP000001479"/>
    </source>
</evidence>
<organism evidence="3 4">
    <name type="scientific">Saccharolobus islandicus (strain M.16.4 / Kamchatka #3)</name>
    <name type="common">Sulfolobus islandicus</name>
    <dbReference type="NCBI Taxonomy" id="426118"/>
    <lineage>
        <taxon>Archaea</taxon>
        <taxon>Thermoproteota</taxon>
        <taxon>Thermoprotei</taxon>
        <taxon>Sulfolobales</taxon>
        <taxon>Sulfolobaceae</taxon>
        <taxon>Saccharolobus</taxon>
    </lineage>
</organism>
<evidence type="ECO:0000256" key="1">
    <source>
        <dbReference type="ARBA" id="ARBA00023125"/>
    </source>
</evidence>
<dbReference type="PANTHER" id="PTHR30405:SF21">
    <property type="entry name" value="TRANSPOSASE-RELATED"/>
    <property type="match status" value="1"/>
</dbReference>